<reference evidence="1" key="1">
    <citation type="submission" date="2012-04" db="EMBL/GenBank/DDBJ databases">
        <title>The Genome Sequence of Loa loa.</title>
        <authorList>
            <consortium name="The Broad Institute Genome Sequencing Platform"/>
            <consortium name="Broad Institute Genome Sequencing Center for Infectious Disease"/>
            <person name="Nutman T.B."/>
            <person name="Fink D.L."/>
            <person name="Russ C."/>
            <person name="Young S."/>
            <person name="Zeng Q."/>
            <person name="Gargeya S."/>
            <person name="Alvarado L."/>
            <person name="Berlin A."/>
            <person name="Chapman S.B."/>
            <person name="Chen Z."/>
            <person name="Freedman E."/>
            <person name="Gellesch M."/>
            <person name="Goldberg J."/>
            <person name="Griggs A."/>
            <person name="Gujja S."/>
            <person name="Heilman E.R."/>
            <person name="Heiman D."/>
            <person name="Howarth C."/>
            <person name="Mehta T."/>
            <person name="Neiman D."/>
            <person name="Pearson M."/>
            <person name="Roberts A."/>
            <person name="Saif S."/>
            <person name="Shea T."/>
            <person name="Shenoy N."/>
            <person name="Sisk P."/>
            <person name="Stolte C."/>
            <person name="Sykes S."/>
            <person name="White J."/>
            <person name="Yandava C."/>
            <person name="Haas B."/>
            <person name="Henn M.R."/>
            <person name="Nusbaum C."/>
            <person name="Birren B."/>
        </authorList>
    </citation>
    <scope>NUCLEOTIDE SEQUENCE [LARGE SCALE GENOMIC DNA]</scope>
</reference>
<dbReference type="InParanoid" id="A0A1S0U5I5"/>
<organism evidence="1">
    <name type="scientific">Loa loa</name>
    <name type="common">Eye worm</name>
    <name type="synonym">Filaria loa</name>
    <dbReference type="NCBI Taxonomy" id="7209"/>
    <lineage>
        <taxon>Eukaryota</taxon>
        <taxon>Metazoa</taxon>
        <taxon>Ecdysozoa</taxon>
        <taxon>Nematoda</taxon>
        <taxon>Chromadorea</taxon>
        <taxon>Rhabditida</taxon>
        <taxon>Spirurina</taxon>
        <taxon>Spiruromorpha</taxon>
        <taxon>Filarioidea</taxon>
        <taxon>Onchocercidae</taxon>
        <taxon>Loa</taxon>
    </lineage>
</organism>
<evidence type="ECO:0000313" key="1">
    <source>
        <dbReference type="EMBL" id="EFO25587.2"/>
    </source>
</evidence>
<proteinExistence type="predicted"/>
<name>A0A1S0U5I5_LOALO</name>
<accession>A0A1S0U5I5</accession>
<sequence length="83" mass="9365">MRRGLIAASSEIFIECAGKNDLHESLVQQRKLHHHKVSTCSIQQYQKEDIVKALICIKSDVTSCGSLGVQYCQWVSLIRLTYG</sequence>
<dbReference type="EMBL" id="JH712155">
    <property type="protein sequence ID" value="EFO25587.2"/>
    <property type="molecule type" value="Genomic_DNA"/>
</dbReference>
<dbReference type="RefSeq" id="XP_003138480.2">
    <property type="nucleotide sequence ID" value="XM_003138432.2"/>
</dbReference>
<gene>
    <name evidence="1" type="ORF">LOAG_02895</name>
</gene>
<dbReference type="CTD" id="9940281"/>
<protein>
    <submittedName>
        <fullName evidence="1">Uncharacterized protein</fullName>
    </submittedName>
</protein>
<dbReference type="KEGG" id="loa:LOAG_02895"/>
<dbReference type="GeneID" id="9940281"/>
<dbReference type="AlphaFoldDB" id="A0A1S0U5I5"/>